<comment type="subcellular location">
    <subcellularLocation>
        <location evidence="2">Cell membrane</location>
        <topology evidence="2">Single-pass type II membrane protein</topology>
    </subcellularLocation>
</comment>
<sequence>MDFSNNNIKKARQDLSSSKKKVTSKILVNVFKVFIVLVVFAAVTMSSMVFGAINGIIKTAPKITINDVTPSQYKTIVYDCNNVETETLVASGANRIYVTYDEIPDNLKNAFIAIEDERFLSHNGIDAKGIIRAAYIGITNNLRFTQGASTITQQLIKNSVFSVENENSLSDRLKRKIQEQYLALKLEEVADKSQILENYLNTINLGNNNLGVQSASLNYFNKDVSELTLSECAVIAAITQNPSKYNPIRHAEYNAERRKLVLDNMLKNNMISQAQYDEALNDDVYSRIANNNTSNSSSTAYSYYTDALIQQIMEDLMTTKGYTYTQAYNLVYRGGLSIYSCEDSELQKYAEAIINNPNSWNGYEEYTVTCRFRVKDEDGNVGNYTESTLLKYLQSKYGSNISLTFQTTEEADKYVQEYKEYILGQTHGEIVKGSESTTYTVGPQASLVVIENNTGEVKVIIGGRGNKTESLILNRATSSARQAGSSIKPLVAYAPAIDTAGYTLGKIYDDIPFYYSTGQVVRNNDDIYKGYITLRQSISESRNTPALNTLNDIGITTGINYLKNFGITTLTDKDYYLPIALGSCSVTNMELTTAYTVLANNGELITPKLYTKILDHDGNVILDNTETTKTQVLKESTAWLMGNVLHNVLLDGTLHGLNVGDNYISAKSGTTQSDRDKWIVGYSKSVTVGIWVGNDNNREFKTEQYGTPHVGIWAEVIKKACEGKDNSAPERPDNIIPVQICKDSGLLVAEGLCDHDERGNRTTTEYFVKGTEPTDYCNIHQKVTYCKDTGKVATDECPDTTTKIQIYKDLSKVDLSTYTIQDARYSFSSKTIDDHCLKHKGNVINPSKYTAKLPENADFNNEKESESESSTTETEED</sequence>
<feature type="compositionally biased region" description="Low complexity" evidence="27">
    <location>
        <begin position="868"/>
        <end position="877"/>
    </location>
</feature>
<dbReference type="InterPro" id="IPR001460">
    <property type="entry name" value="PCN-bd_Tpept"/>
</dbReference>
<keyword evidence="11" id="KW-0328">Glycosyltransferase</keyword>
<feature type="region of interest" description="Disordered" evidence="27">
    <location>
        <begin position="848"/>
        <end position="877"/>
    </location>
</feature>
<evidence type="ECO:0000256" key="4">
    <source>
        <dbReference type="ARBA" id="ARBA00007090"/>
    </source>
</evidence>
<dbReference type="GO" id="GO:0008360">
    <property type="term" value="P:regulation of cell shape"/>
    <property type="evidence" value="ECO:0007669"/>
    <property type="project" value="UniProtKB-KW"/>
</dbReference>
<evidence type="ECO:0000256" key="14">
    <source>
        <dbReference type="ARBA" id="ARBA00022801"/>
    </source>
</evidence>
<keyword evidence="9" id="KW-0121">Carboxypeptidase</keyword>
<evidence type="ECO:0000256" key="15">
    <source>
        <dbReference type="ARBA" id="ARBA00022960"/>
    </source>
</evidence>
<name>D4S1N0_9FIRM</name>
<comment type="caution">
    <text evidence="31">The sequence shown here is derived from an EMBL/GenBank/DDBJ whole genome shotgun (WGS) entry which is preliminary data.</text>
</comment>
<keyword evidence="21" id="KW-0511">Multifunctional enzyme</keyword>
<dbReference type="InterPro" id="IPR023346">
    <property type="entry name" value="Lysozyme-like_dom_sf"/>
</dbReference>
<evidence type="ECO:0000256" key="22">
    <source>
        <dbReference type="ARBA" id="ARBA00023316"/>
    </source>
</evidence>
<evidence type="ECO:0000256" key="9">
    <source>
        <dbReference type="ARBA" id="ARBA00022645"/>
    </source>
</evidence>
<accession>D4S1N0</accession>
<dbReference type="UniPathway" id="UPA00219"/>
<evidence type="ECO:0000256" key="11">
    <source>
        <dbReference type="ARBA" id="ARBA00022676"/>
    </source>
</evidence>
<evidence type="ECO:0000256" key="25">
    <source>
        <dbReference type="ARBA" id="ARBA00049902"/>
    </source>
</evidence>
<evidence type="ECO:0000256" key="27">
    <source>
        <dbReference type="SAM" id="MobiDB-lite"/>
    </source>
</evidence>
<evidence type="ECO:0000256" key="2">
    <source>
        <dbReference type="ARBA" id="ARBA00004401"/>
    </source>
</evidence>
<evidence type="ECO:0000256" key="26">
    <source>
        <dbReference type="ARBA" id="ARBA00060592"/>
    </source>
</evidence>
<dbReference type="RefSeq" id="WP_005603915.1">
    <property type="nucleotide sequence ID" value="NZ_GG663524.1"/>
</dbReference>
<evidence type="ECO:0000256" key="13">
    <source>
        <dbReference type="ARBA" id="ARBA00022692"/>
    </source>
</evidence>
<protein>
    <recommendedName>
        <fullName evidence="7">Penicillin-binding protein 1A</fullName>
        <ecNumber evidence="24">2.4.99.28</ecNumber>
        <ecNumber evidence="6">3.4.16.4</ecNumber>
    </recommendedName>
</protein>
<dbReference type="Proteomes" id="UP000006238">
    <property type="component" value="Unassembled WGS sequence"/>
</dbReference>
<evidence type="ECO:0000256" key="20">
    <source>
        <dbReference type="ARBA" id="ARBA00023251"/>
    </source>
</evidence>
<evidence type="ECO:0000256" key="18">
    <source>
        <dbReference type="ARBA" id="ARBA00022989"/>
    </source>
</evidence>
<dbReference type="GO" id="GO:0009002">
    <property type="term" value="F:serine-type D-Ala-D-Ala carboxypeptidase activity"/>
    <property type="evidence" value="ECO:0007669"/>
    <property type="project" value="UniProtKB-EC"/>
</dbReference>
<dbReference type="EMBL" id="ABWN01000035">
    <property type="protein sequence ID" value="EFF67778.1"/>
    <property type="molecule type" value="Genomic_DNA"/>
</dbReference>
<evidence type="ECO:0000256" key="24">
    <source>
        <dbReference type="ARBA" id="ARBA00044770"/>
    </source>
</evidence>
<dbReference type="InterPro" id="IPR012338">
    <property type="entry name" value="Beta-lactam/transpept-like"/>
</dbReference>
<keyword evidence="32" id="KW-1185">Reference proteome</keyword>
<dbReference type="Pfam" id="PF00912">
    <property type="entry name" value="Transgly"/>
    <property type="match status" value="1"/>
</dbReference>
<keyword evidence="14" id="KW-0378">Hydrolase</keyword>
<dbReference type="FunFam" id="1.10.3810.10:FF:000001">
    <property type="entry name" value="Penicillin-binding protein 1A"/>
    <property type="match status" value="1"/>
</dbReference>
<keyword evidence="13 28" id="KW-0812">Transmembrane</keyword>
<dbReference type="GO" id="GO:0008955">
    <property type="term" value="F:peptidoglycan glycosyltransferase activity"/>
    <property type="evidence" value="ECO:0007669"/>
    <property type="project" value="UniProtKB-EC"/>
</dbReference>
<dbReference type="GeneID" id="98917869"/>
<evidence type="ECO:0000259" key="30">
    <source>
        <dbReference type="Pfam" id="PF00912"/>
    </source>
</evidence>
<dbReference type="GO" id="GO:0009252">
    <property type="term" value="P:peptidoglycan biosynthetic process"/>
    <property type="evidence" value="ECO:0007669"/>
    <property type="project" value="UniProtKB-UniPathway"/>
</dbReference>
<dbReference type="GO" id="GO:0071555">
    <property type="term" value="P:cell wall organization"/>
    <property type="evidence" value="ECO:0007669"/>
    <property type="project" value="UniProtKB-KW"/>
</dbReference>
<evidence type="ECO:0000256" key="3">
    <source>
        <dbReference type="ARBA" id="ARBA00004752"/>
    </source>
</evidence>
<keyword evidence="17" id="KW-0573">Peptidoglycan synthesis</keyword>
<feature type="domain" description="Penicillin-binding protein transpeptidase" evidence="29">
    <location>
        <begin position="446"/>
        <end position="685"/>
    </location>
</feature>
<comment type="similarity">
    <text evidence="5">In the N-terminal section; belongs to the glycosyltransferase 51 family.</text>
</comment>
<proteinExistence type="inferred from homology"/>
<evidence type="ECO:0000256" key="28">
    <source>
        <dbReference type="SAM" id="Phobius"/>
    </source>
</evidence>
<keyword evidence="8" id="KW-1003">Cell membrane</keyword>
<keyword evidence="22" id="KW-0961">Cell wall biogenesis/degradation</keyword>
<evidence type="ECO:0000256" key="12">
    <source>
        <dbReference type="ARBA" id="ARBA00022679"/>
    </source>
</evidence>
<keyword evidence="20" id="KW-0046">Antibiotic resistance</keyword>
<evidence type="ECO:0000259" key="29">
    <source>
        <dbReference type="Pfam" id="PF00905"/>
    </source>
</evidence>
<evidence type="ECO:0000256" key="7">
    <source>
        <dbReference type="ARBA" id="ARBA00018638"/>
    </source>
</evidence>
<dbReference type="Pfam" id="PF00905">
    <property type="entry name" value="Transpeptidase"/>
    <property type="match status" value="1"/>
</dbReference>
<evidence type="ECO:0000256" key="23">
    <source>
        <dbReference type="ARBA" id="ARBA00034000"/>
    </source>
</evidence>
<dbReference type="EC" id="2.4.99.28" evidence="24"/>
<evidence type="ECO:0000256" key="6">
    <source>
        <dbReference type="ARBA" id="ARBA00012448"/>
    </source>
</evidence>
<evidence type="ECO:0000313" key="31">
    <source>
        <dbReference type="EMBL" id="EFF67778.1"/>
    </source>
</evidence>
<keyword evidence="15" id="KW-0133">Cell shape</keyword>
<comment type="similarity">
    <text evidence="4">In the C-terminal section; belongs to the transpeptidase family.</text>
</comment>
<keyword evidence="19 28" id="KW-0472">Membrane</keyword>
<dbReference type="Gene3D" id="3.40.710.10">
    <property type="entry name" value="DD-peptidase/beta-lactamase superfamily"/>
    <property type="match status" value="1"/>
</dbReference>
<dbReference type="STRING" id="45851.BHV86_08375"/>
<keyword evidence="12" id="KW-0808">Transferase</keyword>
<evidence type="ECO:0000256" key="17">
    <source>
        <dbReference type="ARBA" id="ARBA00022984"/>
    </source>
</evidence>
<comment type="pathway">
    <text evidence="26">Glycan biosynthesis.</text>
</comment>
<dbReference type="InterPro" id="IPR036950">
    <property type="entry name" value="PBP_transglycosylase"/>
</dbReference>
<evidence type="ECO:0000313" key="32">
    <source>
        <dbReference type="Proteomes" id="UP000006238"/>
    </source>
</evidence>
<keyword evidence="16" id="KW-0735">Signal-anchor</keyword>
<dbReference type="SUPFAM" id="SSF53955">
    <property type="entry name" value="Lysozyme-like"/>
    <property type="match status" value="1"/>
</dbReference>
<dbReference type="GO" id="GO:0046677">
    <property type="term" value="P:response to antibiotic"/>
    <property type="evidence" value="ECO:0007669"/>
    <property type="project" value="UniProtKB-KW"/>
</dbReference>
<comment type="catalytic activity">
    <reaction evidence="25">
        <text>[GlcNAc-(1-&gt;4)-Mur2Ac(oyl-L-Ala-gamma-D-Glu-L-Lys-D-Ala-D-Ala)](n)-di-trans,octa-cis-undecaprenyl diphosphate + beta-D-GlcNAc-(1-&gt;4)-Mur2Ac(oyl-L-Ala-gamma-D-Glu-L-Lys-D-Ala-D-Ala)-di-trans,octa-cis-undecaprenyl diphosphate = [GlcNAc-(1-&gt;4)-Mur2Ac(oyl-L-Ala-gamma-D-Glu-L-Lys-D-Ala-D-Ala)](n+1)-di-trans,octa-cis-undecaprenyl diphosphate + di-trans,octa-cis-undecaprenyl diphosphate + H(+)</text>
        <dbReference type="Rhea" id="RHEA:23708"/>
        <dbReference type="Rhea" id="RHEA-COMP:9602"/>
        <dbReference type="Rhea" id="RHEA-COMP:9603"/>
        <dbReference type="ChEBI" id="CHEBI:15378"/>
        <dbReference type="ChEBI" id="CHEBI:58405"/>
        <dbReference type="ChEBI" id="CHEBI:60033"/>
        <dbReference type="ChEBI" id="CHEBI:78435"/>
        <dbReference type="EC" id="2.4.99.28"/>
    </reaction>
</comment>
<dbReference type="GO" id="GO:0008658">
    <property type="term" value="F:penicillin binding"/>
    <property type="evidence" value="ECO:0007669"/>
    <property type="project" value="InterPro"/>
</dbReference>
<dbReference type="GO" id="GO:0005886">
    <property type="term" value="C:plasma membrane"/>
    <property type="evidence" value="ECO:0007669"/>
    <property type="project" value="UniProtKB-SubCell"/>
</dbReference>
<feature type="domain" description="Glycosyl transferase family 51" evidence="30">
    <location>
        <begin position="91"/>
        <end position="265"/>
    </location>
</feature>
<dbReference type="AlphaFoldDB" id="D4S1N0"/>
<comment type="function">
    <text evidence="1">Cell wall formation. Synthesis of cross-linked peptidoglycan from the lipid intermediates. The enzyme has a penicillin-insensitive transglycosylase N-terminal domain (formation of linear glycan strands) and a penicillin-sensitive transpeptidase C-terminal domain (cross-linking of the peptide subunits).</text>
</comment>
<dbReference type="HOGENOM" id="CLU_006354_2_2_9"/>
<comment type="catalytic activity">
    <reaction evidence="23">
        <text>Preferential cleavage: (Ac)2-L-Lys-D-Ala-|-D-Ala. Also transpeptidation of peptidyl-alanyl moieties that are N-acyl substituents of D-alanine.</text>
        <dbReference type="EC" id="3.4.16.4"/>
    </reaction>
</comment>
<dbReference type="InterPro" id="IPR001264">
    <property type="entry name" value="Glyco_trans_51"/>
</dbReference>
<evidence type="ECO:0000256" key="19">
    <source>
        <dbReference type="ARBA" id="ARBA00023136"/>
    </source>
</evidence>
<evidence type="ECO:0000256" key="8">
    <source>
        <dbReference type="ARBA" id="ARBA00022475"/>
    </source>
</evidence>
<dbReference type="EC" id="3.4.16.4" evidence="6"/>
<dbReference type="InterPro" id="IPR050396">
    <property type="entry name" value="Glycosyltr_51/Transpeptidase"/>
</dbReference>
<reference evidence="31 32" key="1">
    <citation type="submission" date="2010-02" db="EMBL/GenBank/DDBJ databases">
        <authorList>
            <person name="Weinstock G."/>
            <person name="Sodergren E."/>
            <person name="Clifton S."/>
            <person name="Fulton L."/>
            <person name="Fulton B."/>
            <person name="Courtney L."/>
            <person name="Fronick C."/>
            <person name="Harrison M."/>
            <person name="Strong C."/>
            <person name="Farmer C."/>
            <person name="Delahaunty K."/>
            <person name="Markovic C."/>
            <person name="Hall O."/>
            <person name="Minx P."/>
            <person name="Tomlinson C."/>
            <person name="Mitreva M."/>
            <person name="Nelson J."/>
            <person name="Hou S."/>
            <person name="Wollam A."/>
            <person name="Pepin K.H."/>
            <person name="Johnson M."/>
            <person name="Bhonagiri V."/>
            <person name="Zhang X."/>
            <person name="Suruliraj S."/>
            <person name="Warren W."/>
            <person name="Chinwalla A."/>
            <person name="Mardis E.R."/>
            <person name="Wilson R.K."/>
        </authorList>
    </citation>
    <scope>NUCLEOTIDE SEQUENCE [LARGE SCALE GENOMIC DNA]</scope>
    <source>
        <strain evidence="31 32">DSM 2876</strain>
    </source>
</reference>
<dbReference type="PANTHER" id="PTHR32282">
    <property type="entry name" value="BINDING PROTEIN TRANSPEPTIDASE, PUTATIVE-RELATED"/>
    <property type="match status" value="1"/>
</dbReference>
<gene>
    <name evidence="31" type="ORF">BUTYVIB_02002</name>
</gene>
<keyword evidence="10" id="KW-0645">Protease</keyword>
<evidence type="ECO:0000256" key="1">
    <source>
        <dbReference type="ARBA" id="ARBA00002624"/>
    </source>
</evidence>
<keyword evidence="18 28" id="KW-1133">Transmembrane helix</keyword>
<dbReference type="eggNOG" id="COG5009">
    <property type="taxonomic scope" value="Bacteria"/>
</dbReference>
<evidence type="ECO:0000256" key="21">
    <source>
        <dbReference type="ARBA" id="ARBA00023268"/>
    </source>
</evidence>
<organism evidence="31 32">
    <name type="scientific">Eshraghiella crossota DSM 2876</name>
    <dbReference type="NCBI Taxonomy" id="511680"/>
    <lineage>
        <taxon>Bacteria</taxon>
        <taxon>Bacillati</taxon>
        <taxon>Bacillota</taxon>
        <taxon>Clostridia</taxon>
        <taxon>Lachnospirales</taxon>
        <taxon>Lachnospiraceae</taxon>
        <taxon>Eshraghiella</taxon>
    </lineage>
</organism>
<evidence type="ECO:0000256" key="5">
    <source>
        <dbReference type="ARBA" id="ARBA00007739"/>
    </source>
</evidence>
<dbReference type="PANTHER" id="PTHR32282:SF11">
    <property type="entry name" value="PENICILLIN-BINDING PROTEIN 1B"/>
    <property type="match status" value="1"/>
</dbReference>
<comment type="pathway">
    <text evidence="3">Cell wall biogenesis; peptidoglycan biosynthesis.</text>
</comment>
<dbReference type="GO" id="GO:0030288">
    <property type="term" value="C:outer membrane-bounded periplasmic space"/>
    <property type="evidence" value="ECO:0007669"/>
    <property type="project" value="TreeGrafter"/>
</dbReference>
<dbReference type="Gene3D" id="1.10.3810.10">
    <property type="entry name" value="Biosynthetic peptidoglycan transglycosylase-like"/>
    <property type="match status" value="1"/>
</dbReference>
<evidence type="ECO:0000256" key="16">
    <source>
        <dbReference type="ARBA" id="ARBA00022968"/>
    </source>
</evidence>
<dbReference type="SUPFAM" id="SSF56601">
    <property type="entry name" value="beta-lactamase/transpeptidase-like"/>
    <property type="match status" value="1"/>
</dbReference>
<evidence type="ECO:0000256" key="10">
    <source>
        <dbReference type="ARBA" id="ARBA00022670"/>
    </source>
</evidence>
<dbReference type="GO" id="GO:0006508">
    <property type="term" value="P:proteolysis"/>
    <property type="evidence" value="ECO:0007669"/>
    <property type="project" value="UniProtKB-KW"/>
</dbReference>
<feature type="transmembrane region" description="Helical" evidence="28">
    <location>
        <begin position="26"/>
        <end position="53"/>
    </location>
</feature>